<feature type="transmembrane region" description="Helical" evidence="5">
    <location>
        <begin position="150"/>
        <end position="173"/>
    </location>
</feature>
<sequence>MPGGEHVTVAEAADALGTSPQTVRTLLRKGELDGRRREWGSRYVWEVSRQGLDDFLSEYGRLDGRRRPARSPSVPAEASFDALLRPAAPDPRPFILRPRGRATVVVVLLGLPMVAAYVAARILPGALWFAELDRTSVYGRTVGAKLELSLAVAGLTALVVGVNLAVSVGWTALRRPRARVLSVLVASLVIGSLFASSAPQHWQTYLLWRHQQSFGEVDPIHDRDVGFFVFRLPFELLASSMSMALVLVSAVLVTIVRSVRGDLRIRPFRATFGTQCHLAVLAAGFLGLAAWRLRLEQYRLELGQPSPEDPGSFAGAGYVDVHVHSPGLSWMVVFALLLAVACLAAPFVGRGGSRRATAMLVVPGLLLGATALLSGAVVPAVVRQFVVDPNPLLSEGPFVARSITGTRSGLGLHTIEVEPYRPTGSFAAADFPEILERFATVPLWDSWVLEARMQQLVNDTPYYRPGPATLDVPRIDGRRRLTVVSARQLDLERVAGQAQTWGNNRLAFTHGLGLVRFSGSHLDANRQPRLLDAGLGLRQPRIYFGDFAAPPANVPAHDSAIVASIKDPTLAESPWVLVDTRRPEVDAPVAHGAARATYHYDGPAGIGLPGWARRAVFALALGSADLLLSDDITPESRLLLHRDVHDRLDALAPFIQWDSEAVPLTSKGRIVFVVEGYTTSQHFPYAEQVDLAGSPVSYARASVRATVDAFSGEVDLYLTDGEEPVARAWSEVFPDLFRPVDEMPAALRHRVRYPADLFAAQATAYERYHAVRPDQFVSGADHWARPIALSGPIEVAGDVDFDEDDEDDLRLTLQPGYYYGRPPGEEARRLVLRTYYTPRSGQNLVSSLNGWVDDEGDVRLAALDLPRDPVVLGPAQMSRLTFATPRVRNLLGLRNLEIRDLALSSLDTVLLGRPRVLFLPGGPVQIQSLYEGSKGPGAARLIGVTAFLDGRVGLGPDIESALRQALNEPPSVEVRRPREPAVVGEPVAIAYVVDNAKRHEVTITSGAGRQVVRSDLTSGREVVEWVPTAAGDVTVRVEVTGLDGTSVSGRTSLTVLDLPPRIRLIEPPDRLEVGRRVRVWFEVVNGRSVSARLSTRSGIVLDREYLLRDGRAVISWTPQSAGRATLLIRARGGQRQVAETRLRLTVQRRPPEEPPPSVELLRVPERLRVGSAAEFTVRGEDCRRVITRIESADGETWTWESACPVDRATIRWSPPASGRYLLTTTAVGDASSAQATTTLRVTGQ</sequence>
<dbReference type="AlphaFoldDB" id="A0A4P7GN11"/>
<keyword evidence="4 5" id="KW-0472">Membrane</keyword>
<dbReference type="OrthoDB" id="9763654at2"/>
<feature type="transmembrane region" description="Helical" evidence="5">
    <location>
        <begin position="180"/>
        <end position="198"/>
    </location>
</feature>
<feature type="transmembrane region" description="Helical" evidence="5">
    <location>
        <begin position="360"/>
        <end position="382"/>
    </location>
</feature>
<dbReference type="PANTHER" id="PTHR39344">
    <property type="entry name" value="UPF0182 PROTEIN SLL1060"/>
    <property type="match status" value="1"/>
</dbReference>
<evidence type="ECO:0000256" key="3">
    <source>
        <dbReference type="ARBA" id="ARBA00022989"/>
    </source>
</evidence>
<evidence type="ECO:0000256" key="4">
    <source>
        <dbReference type="ARBA" id="ARBA00023136"/>
    </source>
</evidence>
<dbReference type="GO" id="GO:0005576">
    <property type="term" value="C:extracellular region"/>
    <property type="evidence" value="ECO:0007669"/>
    <property type="project" value="TreeGrafter"/>
</dbReference>
<dbReference type="EMBL" id="CP038267">
    <property type="protein sequence ID" value="QBR93274.1"/>
    <property type="molecule type" value="Genomic_DNA"/>
</dbReference>
<dbReference type="InterPro" id="IPR005372">
    <property type="entry name" value="UPF0182"/>
</dbReference>
<evidence type="ECO:0000256" key="5">
    <source>
        <dbReference type="SAM" id="Phobius"/>
    </source>
</evidence>
<dbReference type="GO" id="GO:0016020">
    <property type="term" value="C:membrane"/>
    <property type="evidence" value="ECO:0007669"/>
    <property type="project" value="InterPro"/>
</dbReference>
<reference evidence="6 7" key="1">
    <citation type="submission" date="2019-03" db="EMBL/GenBank/DDBJ databases">
        <title>Three New Species of Nocardioides, Nocardioides euryhalodurans sp. nov., Nocardioides seonyuensis sp. nov. and Nocardioides eburneoflavus sp. nov., Iolated from Soil.</title>
        <authorList>
            <person name="Roh S.G."/>
            <person name="Lee C."/>
            <person name="Kim M.-K."/>
            <person name="Kim S.B."/>
        </authorList>
    </citation>
    <scope>NUCLEOTIDE SEQUENCE [LARGE SCALE GENOMIC DNA]</scope>
    <source>
        <strain evidence="6 7">MMS17-SY117</strain>
    </source>
</reference>
<dbReference type="KEGG" id="noy:EXE57_14140"/>
<keyword evidence="1" id="KW-1003">Cell membrane</keyword>
<dbReference type="Pfam" id="PF03699">
    <property type="entry name" value="UPF0182"/>
    <property type="match status" value="1"/>
</dbReference>
<protein>
    <recommendedName>
        <fullName evidence="8">Helix-turn-helix domain-containing protein</fullName>
    </recommendedName>
</protein>
<evidence type="ECO:0008006" key="8">
    <source>
        <dbReference type="Google" id="ProtNLM"/>
    </source>
</evidence>
<dbReference type="PANTHER" id="PTHR39344:SF1">
    <property type="entry name" value="UPF0182 PROTEIN SLL1060"/>
    <property type="match status" value="1"/>
</dbReference>
<evidence type="ECO:0000313" key="6">
    <source>
        <dbReference type="EMBL" id="QBR93274.1"/>
    </source>
</evidence>
<accession>A0A4P7GN11</accession>
<keyword evidence="3 5" id="KW-1133">Transmembrane helix</keyword>
<feature type="transmembrane region" description="Helical" evidence="5">
    <location>
        <begin position="328"/>
        <end position="348"/>
    </location>
</feature>
<gene>
    <name evidence="6" type="ORF">EXE57_14140</name>
</gene>
<feature type="transmembrane region" description="Helical" evidence="5">
    <location>
        <begin position="102"/>
        <end position="130"/>
    </location>
</feature>
<proteinExistence type="predicted"/>
<keyword evidence="2 5" id="KW-0812">Transmembrane</keyword>
<keyword evidence="7" id="KW-1185">Reference proteome</keyword>
<organism evidence="6 7">
    <name type="scientific">Nocardioides euryhalodurans</name>
    <dbReference type="NCBI Taxonomy" id="2518370"/>
    <lineage>
        <taxon>Bacteria</taxon>
        <taxon>Bacillati</taxon>
        <taxon>Actinomycetota</taxon>
        <taxon>Actinomycetes</taxon>
        <taxon>Propionibacteriales</taxon>
        <taxon>Nocardioidaceae</taxon>
        <taxon>Nocardioides</taxon>
    </lineage>
</organism>
<evidence type="ECO:0000313" key="7">
    <source>
        <dbReference type="Proteomes" id="UP000294894"/>
    </source>
</evidence>
<feature type="transmembrane region" description="Helical" evidence="5">
    <location>
        <begin position="268"/>
        <end position="291"/>
    </location>
</feature>
<evidence type="ECO:0000256" key="1">
    <source>
        <dbReference type="ARBA" id="ARBA00022475"/>
    </source>
</evidence>
<name>A0A4P7GN11_9ACTN</name>
<dbReference type="Proteomes" id="UP000294894">
    <property type="component" value="Chromosome"/>
</dbReference>
<evidence type="ECO:0000256" key="2">
    <source>
        <dbReference type="ARBA" id="ARBA00022692"/>
    </source>
</evidence>
<feature type="transmembrane region" description="Helical" evidence="5">
    <location>
        <begin position="236"/>
        <end position="256"/>
    </location>
</feature>